<organism evidence="1 2">
    <name type="scientific">Tritrichomonas musculus</name>
    <dbReference type="NCBI Taxonomy" id="1915356"/>
    <lineage>
        <taxon>Eukaryota</taxon>
        <taxon>Metamonada</taxon>
        <taxon>Parabasalia</taxon>
        <taxon>Tritrichomonadida</taxon>
        <taxon>Tritrichomonadidae</taxon>
        <taxon>Tritrichomonas</taxon>
    </lineage>
</organism>
<evidence type="ECO:0000313" key="2">
    <source>
        <dbReference type="Proteomes" id="UP001470230"/>
    </source>
</evidence>
<evidence type="ECO:0000313" key="1">
    <source>
        <dbReference type="EMBL" id="KAK8898778.1"/>
    </source>
</evidence>
<protein>
    <recommendedName>
        <fullName evidence="3">Dynein light chain Tctex-type 1</fullName>
    </recommendedName>
</protein>
<dbReference type="PANTHER" id="PTHR21255">
    <property type="entry name" value="T-COMPLEX-ASSOCIATED-TESTIS-EXPRESSED 1/ DYNEIN LIGHT CHAIN"/>
    <property type="match status" value="1"/>
</dbReference>
<keyword evidence="2" id="KW-1185">Reference proteome</keyword>
<dbReference type="InterPro" id="IPR038586">
    <property type="entry name" value="Tctex-1-like_sf"/>
</dbReference>
<dbReference type="EMBL" id="JAPFFF010000001">
    <property type="protein sequence ID" value="KAK8898778.1"/>
    <property type="molecule type" value="Genomic_DNA"/>
</dbReference>
<dbReference type="Pfam" id="PF03645">
    <property type="entry name" value="Tctex-1"/>
    <property type="match status" value="1"/>
</dbReference>
<gene>
    <name evidence="1" type="ORF">M9Y10_001070</name>
</gene>
<dbReference type="InterPro" id="IPR005334">
    <property type="entry name" value="Tctex-1-like"/>
</dbReference>
<dbReference type="Proteomes" id="UP001470230">
    <property type="component" value="Unassembled WGS sequence"/>
</dbReference>
<sequence>MTLEQTQNSMLLEMQSVAQDSIQHTLDGQNYDDSKIENWSNNIISGILKKMKETKTPQFKFIAHCMVLSSRSQFVNDVQMAIWDSKEDLKITTKWANETMQCIVSLWAFRTRYD</sequence>
<evidence type="ECO:0008006" key="3">
    <source>
        <dbReference type="Google" id="ProtNLM"/>
    </source>
</evidence>
<proteinExistence type="predicted"/>
<reference evidence="1 2" key="1">
    <citation type="submission" date="2024-04" db="EMBL/GenBank/DDBJ databases">
        <title>Tritrichomonas musculus Genome.</title>
        <authorList>
            <person name="Alves-Ferreira E."/>
            <person name="Grigg M."/>
            <person name="Lorenzi H."/>
            <person name="Galac M."/>
        </authorList>
    </citation>
    <scope>NUCLEOTIDE SEQUENCE [LARGE SCALE GENOMIC DNA]</scope>
    <source>
        <strain evidence="1 2">EAF2021</strain>
    </source>
</reference>
<accession>A0ABR2L607</accession>
<dbReference type="PANTHER" id="PTHR21255:SF4">
    <property type="entry name" value="DYNEIN LIGHT CHAIN TCTEX-TYPE"/>
    <property type="match status" value="1"/>
</dbReference>
<name>A0ABR2L607_9EUKA</name>
<dbReference type="Gene3D" id="3.30.1140.40">
    <property type="entry name" value="Tctex-1"/>
    <property type="match status" value="1"/>
</dbReference>
<comment type="caution">
    <text evidence="1">The sequence shown here is derived from an EMBL/GenBank/DDBJ whole genome shotgun (WGS) entry which is preliminary data.</text>
</comment>